<organism evidence="2 3">
    <name type="scientific">Anaplasma phagocytophilum</name>
    <name type="common">Ehrlichia phagocytophila</name>
    <dbReference type="NCBI Taxonomy" id="948"/>
    <lineage>
        <taxon>Bacteria</taxon>
        <taxon>Pseudomonadati</taxon>
        <taxon>Pseudomonadota</taxon>
        <taxon>Alphaproteobacteria</taxon>
        <taxon>Rickettsiales</taxon>
        <taxon>Anaplasmataceae</taxon>
        <taxon>Anaplasma</taxon>
        <taxon>phagocytophilum group</taxon>
    </lineage>
</organism>
<protein>
    <submittedName>
        <fullName evidence="2">Uncharacterized protein</fullName>
    </submittedName>
</protein>
<evidence type="ECO:0000313" key="2">
    <source>
        <dbReference type="EMBL" id="SBO14628.1"/>
    </source>
</evidence>
<feature type="compositionally biased region" description="Polar residues" evidence="1">
    <location>
        <begin position="21"/>
        <end position="58"/>
    </location>
</feature>
<reference evidence="3" key="1">
    <citation type="submission" date="2016-03" db="EMBL/GenBank/DDBJ databases">
        <authorList>
            <person name="Loux Valentin"/>
        </authorList>
    </citation>
    <scope>NUCLEOTIDE SEQUENCE [LARGE SCALE GENOMIC DNA]</scope>
    <source>
        <strain evidence="3">C1</strain>
    </source>
</reference>
<sequence length="73" mass="7925">MMDIWKAIHGRHLDVFEQPEGSPSQPSTSWDQPSTSGLGATSSALYETQVVSHSPLTSSDEELEPPSKRARSA</sequence>
<dbReference type="AlphaFoldDB" id="A0AA45UU55"/>
<accession>A0AA45UU55</accession>
<feature type="region of interest" description="Disordered" evidence="1">
    <location>
        <begin position="15"/>
        <end position="73"/>
    </location>
</feature>
<evidence type="ECO:0000313" key="3">
    <source>
        <dbReference type="Proteomes" id="UP000078419"/>
    </source>
</evidence>
<dbReference type="Proteomes" id="UP000078419">
    <property type="component" value="Unassembled WGS sequence"/>
</dbReference>
<evidence type="ECO:0000256" key="1">
    <source>
        <dbReference type="SAM" id="MobiDB-lite"/>
    </source>
</evidence>
<proteinExistence type="predicted"/>
<gene>
    <name evidence="2" type="ORF">ANAPC1_00989</name>
</gene>
<dbReference type="RefSeq" id="WP_155735832.1">
    <property type="nucleotide sequence ID" value="NZ_FLLR01000047.1"/>
</dbReference>
<name>A0AA45UU55_ANAPH</name>
<comment type="caution">
    <text evidence="2">The sequence shown here is derived from an EMBL/GenBank/DDBJ whole genome shotgun (WGS) entry which is preliminary data.</text>
</comment>
<dbReference type="EMBL" id="FLLR01000047">
    <property type="protein sequence ID" value="SBO14628.1"/>
    <property type="molecule type" value="Genomic_DNA"/>
</dbReference>